<feature type="transmembrane region" description="Helical" evidence="6">
    <location>
        <begin position="154"/>
        <end position="173"/>
    </location>
</feature>
<evidence type="ECO:0000256" key="5">
    <source>
        <dbReference type="ARBA" id="ARBA00023136"/>
    </source>
</evidence>
<dbReference type="Proteomes" id="UP000189739">
    <property type="component" value="Unassembled WGS sequence"/>
</dbReference>
<comment type="similarity">
    <text evidence="2 6">Belongs to the BI1 family.</text>
</comment>
<dbReference type="AlphaFoldDB" id="A0A1S9PJD7"/>
<sequence>METKSTDFIYDSVSHVENAEASRKFIANVFMWMFVALGISALCTYTFAFVPELSNALRDPETGRNNLLGTLTMFAPLIFVLIVRFSFNKLSFFALALIFIAFSAVMGISLSYIFLMYSIGTISGVFITTAIVFGVMAIGGYITHQDLTNFGSIMIMLLVGIIVASILNLLIFHSSGLDLIISYVGVAVFVGLTAYDVQKLKRIGAGIEYGNAEGKKIAIMGALTLYLDFVNLFLMLLRIFGGNRR</sequence>
<keyword evidence="4 6" id="KW-1133">Transmembrane helix</keyword>
<dbReference type="Pfam" id="PF01027">
    <property type="entry name" value="Bax1-I"/>
    <property type="match status" value="1"/>
</dbReference>
<dbReference type="EMBL" id="MBTF01000005">
    <property type="protein sequence ID" value="OOQ60698.1"/>
    <property type="molecule type" value="Genomic_DNA"/>
</dbReference>
<evidence type="ECO:0000256" key="3">
    <source>
        <dbReference type="ARBA" id="ARBA00022692"/>
    </source>
</evidence>
<keyword evidence="3 6" id="KW-0812">Transmembrane</keyword>
<keyword evidence="5 6" id="KW-0472">Membrane</keyword>
<comment type="caution">
    <text evidence="7">The sequence shown here is derived from an EMBL/GenBank/DDBJ whole genome shotgun (WGS) entry which is preliminary data.</text>
</comment>
<feature type="transmembrane region" description="Helical" evidence="6">
    <location>
        <begin position="217"/>
        <end position="240"/>
    </location>
</feature>
<evidence type="ECO:0000313" key="8">
    <source>
        <dbReference type="Proteomes" id="UP000189739"/>
    </source>
</evidence>
<accession>A0A1S9PJD7</accession>
<organism evidence="7 8">
    <name type="scientific">Mucilaginibacter pedocola</name>
    <dbReference type="NCBI Taxonomy" id="1792845"/>
    <lineage>
        <taxon>Bacteria</taxon>
        <taxon>Pseudomonadati</taxon>
        <taxon>Bacteroidota</taxon>
        <taxon>Sphingobacteriia</taxon>
        <taxon>Sphingobacteriales</taxon>
        <taxon>Sphingobacteriaceae</taxon>
        <taxon>Mucilaginibacter</taxon>
    </lineage>
</organism>
<feature type="transmembrane region" description="Helical" evidence="6">
    <location>
        <begin position="92"/>
        <end position="115"/>
    </location>
</feature>
<feature type="transmembrane region" description="Helical" evidence="6">
    <location>
        <begin position="25"/>
        <end position="47"/>
    </location>
</feature>
<dbReference type="OrthoDB" id="9793828at2"/>
<evidence type="ECO:0000313" key="7">
    <source>
        <dbReference type="EMBL" id="OOQ60698.1"/>
    </source>
</evidence>
<dbReference type="CDD" id="cd10432">
    <property type="entry name" value="BI-1-like_bacterial"/>
    <property type="match status" value="1"/>
</dbReference>
<dbReference type="PANTHER" id="PTHR23291:SF50">
    <property type="entry name" value="PROTEIN LIFEGUARD 4"/>
    <property type="match status" value="1"/>
</dbReference>
<dbReference type="STRING" id="1792845.BC343_24200"/>
<feature type="transmembrane region" description="Helical" evidence="6">
    <location>
        <begin position="67"/>
        <end position="85"/>
    </location>
</feature>
<keyword evidence="8" id="KW-1185">Reference proteome</keyword>
<dbReference type="GO" id="GO:0005886">
    <property type="term" value="C:plasma membrane"/>
    <property type="evidence" value="ECO:0007669"/>
    <property type="project" value="TreeGrafter"/>
</dbReference>
<evidence type="ECO:0000256" key="1">
    <source>
        <dbReference type="ARBA" id="ARBA00004141"/>
    </source>
</evidence>
<evidence type="ECO:0000256" key="4">
    <source>
        <dbReference type="ARBA" id="ARBA00022989"/>
    </source>
</evidence>
<feature type="transmembrane region" description="Helical" evidence="6">
    <location>
        <begin position="121"/>
        <end position="142"/>
    </location>
</feature>
<gene>
    <name evidence="7" type="ORF">BC343_24200</name>
</gene>
<reference evidence="7 8" key="1">
    <citation type="submission" date="2016-07" db="EMBL/GenBank/DDBJ databases">
        <title>Genomic analysis of zinc-resistant bacterium Mucilaginibacter pedocola TBZ30.</title>
        <authorList>
            <person name="Huang J."/>
            <person name="Tang J."/>
        </authorList>
    </citation>
    <scope>NUCLEOTIDE SEQUENCE [LARGE SCALE GENOMIC DNA]</scope>
    <source>
        <strain evidence="7 8">TBZ30</strain>
    </source>
</reference>
<proteinExistence type="inferred from homology"/>
<evidence type="ECO:0000256" key="2">
    <source>
        <dbReference type="ARBA" id="ARBA00010350"/>
    </source>
</evidence>
<feature type="transmembrane region" description="Helical" evidence="6">
    <location>
        <begin position="179"/>
        <end position="197"/>
    </location>
</feature>
<comment type="subcellular location">
    <subcellularLocation>
        <location evidence="1">Membrane</location>
        <topology evidence="1">Multi-pass membrane protein</topology>
    </subcellularLocation>
</comment>
<protein>
    <recommendedName>
        <fullName evidence="9">BAX inhibitor (BI)-1/YccA family protein</fullName>
    </recommendedName>
</protein>
<dbReference type="RefSeq" id="WP_078347398.1">
    <property type="nucleotide sequence ID" value="NZ_MBTF01000005.1"/>
</dbReference>
<evidence type="ECO:0000256" key="6">
    <source>
        <dbReference type="RuleBase" id="RU004379"/>
    </source>
</evidence>
<evidence type="ECO:0008006" key="9">
    <source>
        <dbReference type="Google" id="ProtNLM"/>
    </source>
</evidence>
<dbReference type="InterPro" id="IPR006214">
    <property type="entry name" value="Bax_inhibitor_1-related"/>
</dbReference>
<dbReference type="PANTHER" id="PTHR23291">
    <property type="entry name" value="BAX INHIBITOR-RELATED"/>
    <property type="match status" value="1"/>
</dbReference>
<name>A0A1S9PJD7_9SPHI</name>